<name>A0A938XX25_9FIRM</name>
<evidence type="ECO:0000313" key="2">
    <source>
        <dbReference type="EMBL" id="MBM7556875.1"/>
    </source>
</evidence>
<comment type="caution">
    <text evidence="2">The sequence shown here is derived from an EMBL/GenBank/DDBJ whole genome shotgun (WGS) entry which is preliminary data.</text>
</comment>
<dbReference type="PANTHER" id="PTHR33121:SF76">
    <property type="entry name" value="SIGNALING PROTEIN"/>
    <property type="match status" value="1"/>
</dbReference>
<dbReference type="InterPro" id="IPR001633">
    <property type="entry name" value="EAL_dom"/>
</dbReference>
<dbReference type="AlphaFoldDB" id="A0A938XX25"/>
<dbReference type="Gene3D" id="3.20.20.450">
    <property type="entry name" value="EAL domain"/>
    <property type="match status" value="1"/>
</dbReference>
<dbReference type="Proteomes" id="UP000774000">
    <property type="component" value="Unassembled WGS sequence"/>
</dbReference>
<feature type="domain" description="EAL" evidence="1">
    <location>
        <begin position="1"/>
        <end position="204"/>
    </location>
</feature>
<keyword evidence="3" id="KW-1185">Reference proteome</keyword>
<dbReference type="Pfam" id="PF00563">
    <property type="entry name" value="EAL"/>
    <property type="match status" value="1"/>
</dbReference>
<dbReference type="InterPro" id="IPR035919">
    <property type="entry name" value="EAL_sf"/>
</dbReference>
<proteinExistence type="predicted"/>
<dbReference type="EMBL" id="JAFBDQ010000007">
    <property type="protein sequence ID" value="MBM7556875.1"/>
    <property type="molecule type" value="Genomic_DNA"/>
</dbReference>
<dbReference type="SUPFAM" id="SSF141868">
    <property type="entry name" value="EAL domain-like"/>
    <property type="match status" value="1"/>
</dbReference>
<dbReference type="GO" id="GO:0071111">
    <property type="term" value="F:cyclic-guanylate-specific phosphodiesterase activity"/>
    <property type="evidence" value="ECO:0007669"/>
    <property type="project" value="InterPro"/>
</dbReference>
<protein>
    <submittedName>
        <fullName evidence="2">C-di-GMP-related signal transduction protein</fullName>
    </submittedName>
</protein>
<dbReference type="SMART" id="SM00052">
    <property type="entry name" value="EAL"/>
    <property type="match status" value="1"/>
</dbReference>
<dbReference type="PANTHER" id="PTHR33121">
    <property type="entry name" value="CYCLIC DI-GMP PHOSPHODIESTERASE PDEF"/>
    <property type="match status" value="1"/>
</dbReference>
<organism evidence="2 3">
    <name type="scientific">Halanaerobacter jeridensis</name>
    <dbReference type="NCBI Taxonomy" id="706427"/>
    <lineage>
        <taxon>Bacteria</taxon>
        <taxon>Bacillati</taxon>
        <taxon>Bacillota</taxon>
        <taxon>Clostridia</taxon>
        <taxon>Halanaerobiales</taxon>
        <taxon>Halobacteroidaceae</taxon>
        <taxon>Halanaerobacter</taxon>
    </lineage>
</organism>
<accession>A0A938XX25</accession>
<reference evidence="2" key="1">
    <citation type="submission" date="2021-01" db="EMBL/GenBank/DDBJ databases">
        <title>Genomic Encyclopedia of Type Strains, Phase IV (KMG-IV): sequencing the most valuable type-strain genomes for metagenomic binning, comparative biology and taxonomic classification.</title>
        <authorList>
            <person name="Goeker M."/>
        </authorList>
    </citation>
    <scope>NUCLEOTIDE SEQUENCE</scope>
    <source>
        <strain evidence="2">DSM 23230</strain>
    </source>
</reference>
<sequence length="210" mass="24347">MESYVARQPIFDQNKEVYAYELLYRGAGDNINKDFDGDDATSEVLTNTFSNIGIETITKGKKAFINFTSNLLEKEIHSLFDDDILVVEILEDVKITKEVVKTCCNMKKEDYIIALDDFVFDSSYRPLLKIADIIKVDFLITSKQERKDIVDLANNYNIKLLAEKVETKKEFKEAKKMGYNYFQGYFFEKPEILEGKDLPVYPTNYFQGLN</sequence>
<dbReference type="InterPro" id="IPR050706">
    <property type="entry name" value="Cyclic-di-GMP_PDE-like"/>
</dbReference>
<evidence type="ECO:0000259" key="1">
    <source>
        <dbReference type="PROSITE" id="PS50883"/>
    </source>
</evidence>
<dbReference type="PROSITE" id="PS50883">
    <property type="entry name" value="EAL"/>
    <property type="match status" value="1"/>
</dbReference>
<gene>
    <name evidence="2" type="ORF">JOC47_001726</name>
</gene>
<dbReference type="RefSeq" id="WP_204701644.1">
    <property type="nucleotide sequence ID" value="NZ_JAFBDQ010000007.1"/>
</dbReference>
<evidence type="ECO:0000313" key="3">
    <source>
        <dbReference type="Proteomes" id="UP000774000"/>
    </source>
</evidence>